<keyword evidence="2" id="KW-0378">Hydrolase</keyword>
<sequence>QEIAQLIRSKQEKGKSCVLGLATGSSPIKVYEELVRIHKEEGLSFSNVITFNLDEYYPMTKENNQSYHYFMHQHLFNHIDIKPENVNIPDGTVNIEELNQYCIDYEMNIKNAGGLDFQLLGIGRTGHVGFNEPGSHVNSGTRIITLDHITRVDASSDFNGIDNVPKR</sequence>
<gene>
    <name evidence="2" type="ORF">NJT12_24840</name>
</gene>
<dbReference type="SUPFAM" id="SSF100950">
    <property type="entry name" value="NagB/RpiA/CoA transferase-like"/>
    <property type="match status" value="1"/>
</dbReference>
<dbReference type="InterPro" id="IPR004547">
    <property type="entry name" value="Glucosamine6P_isomerase"/>
</dbReference>
<dbReference type="InterPro" id="IPR052960">
    <property type="entry name" value="GlcN6P_deaminase-like"/>
</dbReference>
<reference evidence="2 3" key="1">
    <citation type="journal article" date="2023" name="Chemosphere">
        <title>Whole genome analysis of Flavobacterium aziz-sancarii sp. nov., isolated from Ardley Island (Antarctica), revealed a rich resistome and bioremediation potential.</title>
        <authorList>
            <person name="Otur C."/>
            <person name="Okay S."/>
            <person name="Kurt-Kizildogan A."/>
        </authorList>
    </citation>
    <scope>NUCLEOTIDE SEQUENCE [LARGE SCALE GENOMIC DNA]</scope>
    <source>
        <strain evidence="2 3">AC</strain>
    </source>
</reference>
<protein>
    <submittedName>
        <fullName evidence="2">6-phosphogluconolactonase</fullName>
        <ecNumber evidence="2">3.1.1.31</ecNumber>
    </submittedName>
</protein>
<dbReference type="PANTHER" id="PTHR42892">
    <property type="entry name" value="GLUCOSAMINE-6-PHOSPHATE DEAMINASE-LIKE PROTEIN BT_0258-RELATED"/>
    <property type="match status" value="1"/>
</dbReference>
<dbReference type="Proteomes" id="UP001212170">
    <property type="component" value="Unassembled WGS sequence"/>
</dbReference>
<keyword evidence="3" id="KW-1185">Reference proteome</keyword>
<evidence type="ECO:0000313" key="2">
    <source>
        <dbReference type="EMBL" id="MDA6072850.1"/>
    </source>
</evidence>
<dbReference type="GO" id="GO:0017057">
    <property type="term" value="F:6-phosphogluconolactonase activity"/>
    <property type="evidence" value="ECO:0007669"/>
    <property type="project" value="UniProtKB-EC"/>
</dbReference>
<feature type="non-terminal residue" evidence="2">
    <location>
        <position position="167"/>
    </location>
</feature>
<feature type="non-terminal residue" evidence="2">
    <location>
        <position position="1"/>
    </location>
</feature>
<dbReference type="InterPro" id="IPR006148">
    <property type="entry name" value="Glc/Gal-6P_isomerase"/>
</dbReference>
<evidence type="ECO:0000259" key="1">
    <source>
        <dbReference type="Pfam" id="PF01182"/>
    </source>
</evidence>
<evidence type="ECO:0000313" key="3">
    <source>
        <dbReference type="Proteomes" id="UP001212170"/>
    </source>
</evidence>
<comment type="caution">
    <text evidence="2">The sequence shown here is derived from an EMBL/GenBank/DDBJ whole genome shotgun (WGS) entry which is preliminary data.</text>
</comment>
<dbReference type="PANTHER" id="PTHR42892:SF1">
    <property type="entry name" value="GLUCOSAMINE-6-PHOSPHATE ISOMERASE"/>
    <property type="match status" value="1"/>
</dbReference>
<proteinExistence type="predicted"/>
<dbReference type="Pfam" id="PF01182">
    <property type="entry name" value="Glucosamine_iso"/>
    <property type="match status" value="1"/>
</dbReference>
<name>A0ABT4WM19_9FLAO</name>
<dbReference type="EC" id="3.1.1.31" evidence="2"/>
<dbReference type="RefSeq" id="WP_271338802.1">
    <property type="nucleotide sequence ID" value="NZ_JAMZNK010000120.1"/>
</dbReference>
<dbReference type="CDD" id="cd01399">
    <property type="entry name" value="GlcN6P_deaminase"/>
    <property type="match status" value="1"/>
</dbReference>
<accession>A0ABT4WM19</accession>
<feature type="domain" description="Glucosamine/galactosamine-6-phosphate isomerase" evidence="1">
    <location>
        <begin position="2"/>
        <end position="128"/>
    </location>
</feature>
<dbReference type="InterPro" id="IPR037171">
    <property type="entry name" value="NagB/RpiA_transferase-like"/>
</dbReference>
<organism evidence="2 3">
    <name type="scientific">Flavobacterium azizsancarii</name>
    <dbReference type="NCBI Taxonomy" id="2961580"/>
    <lineage>
        <taxon>Bacteria</taxon>
        <taxon>Pseudomonadati</taxon>
        <taxon>Bacteroidota</taxon>
        <taxon>Flavobacteriia</taxon>
        <taxon>Flavobacteriales</taxon>
        <taxon>Flavobacteriaceae</taxon>
        <taxon>Flavobacterium</taxon>
    </lineage>
</organism>
<dbReference type="Gene3D" id="3.40.50.1360">
    <property type="match status" value="1"/>
</dbReference>
<dbReference type="EMBL" id="JAMZNK010000120">
    <property type="protein sequence ID" value="MDA6072850.1"/>
    <property type="molecule type" value="Genomic_DNA"/>
</dbReference>